<protein>
    <submittedName>
        <fullName evidence="2">Polysaccharide biosynthesis protein</fullName>
    </submittedName>
</protein>
<accession>A0ABW9USU6</accession>
<name>A0ABW9USU6_CHLPH</name>
<dbReference type="EMBL" id="WUBZ01000043">
    <property type="protein sequence ID" value="MWV55104.1"/>
    <property type="molecule type" value="Genomic_DNA"/>
</dbReference>
<comment type="caution">
    <text evidence="2">The sequence shown here is derived from an EMBL/GenBank/DDBJ whole genome shotgun (WGS) entry which is preliminary data.</text>
</comment>
<feature type="transmembrane region" description="Helical" evidence="1">
    <location>
        <begin position="20"/>
        <end position="41"/>
    </location>
</feature>
<keyword evidence="1" id="KW-0472">Membrane</keyword>
<evidence type="ECO:0000256" key="1">
    <source>
        <dbReference type="SAM" id="Phobius"/>
    </source>
</evidence>
<keyword evidence="1" id="KW-0812">Transmembrane</keyword>
<keyword evidence="1" id="KW-1133">Transmembrane helix</keyword>
<evidence type="ECO:0000313" key="3">
    <source>
        <dbReference type="Proteomes" id="UP000489351"/>
    </source>
</evidence>
<dbReference type="Proteomes" id="UP000489351">
    <property type="component" value="Unassembled WGS sequence"/>
</dbReference>
<organism evidence="2 3">
    <name type="scientific">Chlorobium phaeovibrioides</name>
    <dbReference type="NCBI Taxonomy" id="1094"/>
    <lineage>
        <taxon>Bacteria</taxon>
        <taxon>Pseudomonadati</taxon>
        <taxon>Chlorobiota</taxon>
        <taxon>Chlorobiia</taxon>
        <taxon>Chlorobiales</taxon>
        <taxon>Chlorobiaceae</taxon>
        <taxon>Chlorobium/Pelodictyon group</taxon>
        <taxon>Chlorobium</taxon>
    </lineage>
</organism>
<reference evidence="2 3" key="1">
    <citation type="submission" date="2019-11" db="EMBL/GenBank/DDBJ databases">
        <title>Green- and brown-colored morphotypes of Chlorobia in the stratified aquatic ecosystems of Kandalaksha Gulf (White Sea): A model for study of the accessory genome evolution.</title>
        <authorList>
            <person name="Grouzdev D.S."/>
        </authorList>
    </citation>
    <scope>NUCLEOTIDE SEQUENCE [LARGE SCALE GENOMIC DNA]</scope>
    <source>
        <strain evidence="2 3">ZM</strain>
    </source>
</reference>
<feature type="transmembrane region" description="Helical" evidence="1">
    <location>
        <begin position="56"/>
        <end position="75"/>
    </location>
</feature>
<proteinExistence type="predicted"/>
<sequence>MPSRLTSRLSRRLTGMERSLKQGVMMAVDGVSLLFAVWAAYSLRLGVWFMPSVEQLWLMVAAPALSVPIFVRLGLYRAVVRYMGEHALWAVTKAVG</sequence>
<keyword evidence="3" id="KW-1185">Reference proteome</keyword>
<feature type="non-terminal residue" evidence="2">
    <location>
        <position position="96"/>
    </location>
</feature>
<gene>
    <name evidence="2" type="ORF">GJ685_08560</name>
</gene>
<evidence type="ECO:0000313" key="2">
    <source>
        <dbReference type="EMBL" id="MWV55104.1"/>
    </source>
</evidence>